<proteinExistence type="predicted"/>
<reference evidence="5" key="1">
    <citation type="submission" date="2015-08" db="EMBL/GenBank/DDBJ databases">
        <title>Candidatus Bacteriodes Periocalifornicus.</title>
        <authorList>
            <person name="McLean J.S."/>
            <person name="Kelley S."/>
        </authorList>
    </citation>
    <scope>NUCLEOTIDE SEQUENCE [LARGE SCALE GENOMIC DNA]</scope>
    <source>
        <strain evidence="5">12B</strain>
    </source>
</reference>
<dbReference type="Pfam" id="PF01590">
    <property type="entry name" value="GAF"/>
    <property type="match status" value="1"/>
</dbReference>
<dbReference type="STRING" id="1702214.AL399_08440"/>
<dbReference type="InterPro" id="IPR011623">
    <property type="entry name" value="7TMR_DISM_rcpt_extracell_dom1"/>
</dbReference>
<dbReference type="SUPFAM" id="SSF55781">
    <property type="entry name" value="GAF domain-like"/>
    <property type="match status" value="1"/>
</dbReference>
<feature type="transmembrane region" description="Helical" evidence="2">
    <location>
        <begin position="345"/>
        <end position="365"/>
    </location>
</feature>
<feature type="domain" description="7TM-DISM receptor extracellular" evidence="4">
    <location>
        <begin position="224"/>
        <end position="417"/>
    </location>
</feature>
<gene>
    <name evidence="5" type="ORF">AL399_08440</name>
</gene>
<sequence>MGLQINQWAFLALQGVGLRFLLLWLGLSCATTVLAGADTCAVFDFRNGGSATRATHKLRGYAEFYWQKLVDPSDFKARAADTPSMVRIPDTWTHYWANGHPLPSEGCATYRFFILPPAKSRPEELLAFRLPVIYSSYRFWVNGTLLASVGRVANNPFGARSKPAVLTLPVPLNAADSGHTADTLECVLQVANYSYARAGIRHNILFGPMDKILLDARQEIRGDFLTIGILLVLIVFYGLMDRAAYGGLQGLWMVATGLLLAAHTLSESSQAFLDLFPNLSWTMLNVARYMPTPLAVACSLIFVRQRFPREVNFWVLLPLASVGVVASVLIAILPPAIFSEYKHSITLYGLVSILFLVLGVLTRAIRHRKPQAWPITLGLLGIFACITADAIYLQLGAESPLKLGYLGLFLLFAILSLPLMVNLVTQARRRAERNIAQQAEIARYQEEEARLVEERNEECAKAAALQEEIRTQHWIEAGYTGMENTLTKTTREMAAICKASLDMLAKYVEANVAVLYVARLNPDTMAIELHLMADQALTQAQRDENSLILQGEGLIGGCYTSNAMQHITDLPEHFLQISSGLGQCAPPAILLLPMEADTGSVGVVALGRFSPFLPHEIALIRRCVHMVSNAVMGIRSGEDNIHALEDANREVSRLRHQLNELGEANAALEAQVNGLTAPRG</sequence>
<evidence type="ECO:0000259" key="4">
    <source>
        <dbReference type="Pfam" id="PF07695"/>
    </source>
</evidence>
<evidence type="ECO:0000256" key="2">
    <source>
        <dbReference type="SAM" id="Phobius"/>
    </source>
</evidence>
<evidence type="ECO:0000256" key="1">
    <source>
        <dbReference type="SAM" id="Coils"/>
    </source>
</evidence>
<dbReference type="AlphaFoldDB" id="A0A0Q4B6U6"/>
<dbReference type="EMBL" id="LIIK01000053">
    <property type="protein sequence ID" value="KQM08234.1"/>
    <property type="molecule type" value="Genomic_DNA"/>
</dbReference>
<feature type="coiled-coil region" evidence="1">
    <location>
        <begin position="644"/>
        <end position="671"/>
    </location>
</feature>
<accession>A0A0Q4B6U6</accession>
<keyword evidence="2" id="KW-0812">Transmembrane</keyword>
<dbReference type="InterPro" id="IPR003018">
    <property type="entry name" value="GAF"/>
</dbReference>
<evidence type="ECO:0000313" key="6">
    <source>
        <dbReference type="Proteomes" id="UP000054172"/>
    </source>
</evidence>
<name>A0A0Q4B6U6_9BACT</name>
<organism evidence="5 6">
    <name type="scientific">Candidatus [Bacteroides] periocalifornicus</name>
    <dbReference type="NCBI Taxonomy" id="1702214"/>
    <lineage>
        <taxon>Bacteria</taxon>
        <taxon>Pseudomonadati</taxon>
        <taxon>Bacteroidota</taxon>
    </lineage>
</organism>
<evidence type="ECO:0000313" key="5">
    <source>
        <dbReference type="EMBL" id="KQM08234.1"/>
    </source>
</evidence>
<evidence type="ECO:0000259" key="3">
    <source>
        <dbReference type="Pfam" id="PF01590"/>
    </source>
</evidence>
<dbReference type="Proteomes" id="UP000054172">
    <property type="component" value="Unassembled WGS sequence"/>
</dbReference>
<feature type="domain" description="GAF" evidence="3">
    <location>
        <begin position="494"/>
        <end position="631"/>
    </location>
</feature>
<feature type="transmembrane region" description="Helical" evidence="2">
    <location>
        <begin position="372"/>
        <end position="393"/>
    </location>
</feature>
<keyword evidence="6" id="KW-1185">Reference proteome</keyword>
<feature type="transmembrane region" description="Helical" evidence="2">
    <location>
        <begin position="286"/>
        <end position="303"/>
    </location>
</feature>
<feature type="transmembrane region" description="Helical" evidence="2">
    <location>
        <begin position="224"/>
        <end position="240"/>
    </location>
</feature>
<comment type="caution">
    <text evidence="5">The sequence shown here is derived from an EMBL/GenBank/DDBJ whole genome shotgun (WGS) entry which is preliminary data.</text>
</comment>
<keyword evidence="1" id="KW-0175">Coiled coil</keyword>
<keyword evidence="2" id="KW-0472">Membrane</keyword>
<feature type="transmembrane region" description="Helical" evidence="2">
    <location>
        <begin position="405"/>
        <end position="424"/>
    </location>
</feature>
<feature type="transmembrane region" description="Helical" evidence="2">
    <location>
        <begin position="315"/>
        <end position="333"/>
    </location>
</feature>
<protein>
    <submittedName>
        <fullName evidence="5">Uncharacterized protein</fullName>
    </submittedName>
</protein>
<dbReference type="PATRIC" id="fig|1702214.3.peg.1788"/>
<keyword evidence="2" id="KW-1133">Transmembrane helix</keyword>
<dbReference type="Pfam" id="PF07695">
    <property type="entry name" value="7TMR-DISM_7TM"/>
    <property type="match status" value="1"/>
</dbReference>